<sequence>MAQVEKSVLVAHSAPLMFELVDRVEDYPLFLPWCPRTEVRCREAERVVATIHIDYHHLKQSFTTENVRAHPRRIEMRLKEGPFRVLEGSWQFHALGDEACKVEFRLHYEFATRWIENIVNPVFSMIAGNLVEAFVLRAERISRG</sequence>
<evidence type="ECO:0000259" key="2">
    <source>
        <dbReference type="Pfam" id="PF03364"/>
    </source>
</evidence>
<dbReference type="PANTHER" id="PTHR12901">
    <property type="entry name" value="SPERM PROTEIN HOMOLOG"/>
    <property type="match status" value="1"/>
</dbReference>
<dbReference type="Gene3D" id="3.30.530.20">
    <property type="match status" value="1"/>
</dbReference>
<keyword evidence="4" id="KW-1185">Reference proteome</keyword>
<feature type="domain" description="Coenzyme Q-binding protein COQ10 START" evidence="2">
    <location>
        <begin position="10"/>
        <end position="134"/>
    </location>
</feature>
<reference evidence="3 4" key="1">
    <citation type="submission" date="2024-02" db="EMBL/GenBank/DDBJ databases">
        <title>New thermophilic sulfur-oxidizing bacteria from a hot springs of the Uzon caldera (Kamchatka, Russia).</title>
        <authorList>
            <person name="Dukat A.M."/>
            <person name="Elcheninov A.G."/>
            <person name="Frolov E.N."/>
        </authorList>
    </citation>
    <scope>NUCLEOTIDE SEQUENCE [LARGE SCALE GENOMIC DNA]</scope>
    <source>
        <strain evidence="3 4">AK1</strain>
    </source>
</reference>
<organism evidence="3 4">
    <name type="scientific">Thiobacter aerophilum</name>
    <dbReference type="NCBI Taxonomy" id="3121275"/>
    <lineage>
        <taxon>Bacteria</taxon>
        <taxon>Pseudomonadati</taxon>
        <taxon>Pseudomonadota</taxon>
        <taxon>Betaproteobacteria</taxon>
        <taxon>Burkholderiales</taxon>
        <taxon>Thiobacteraceae</taxon>
        <taxon>Thiobacter</taxon>
    </lineage>
</organism>
<dbReference type="InterPro" id="IPR023393">
    <property type="entry name" value="START-like_dom_sf"/>
</dbReference>
<evidence type="ECO:0000313" key="4">
    <source>
        <dbReference type="Proteomes" id="UP001482231"/>
    </source>
</evidence>
<evidence type="ECO:0000256" key="1">
    <source>
        <dbReference type="ARBA" id="ARBA00008918"/>
    </source>
</evidence>
<dbReference type="PANTHER" id="PTHR12901:SF10">
    <property type="entry name" value="COENZYME Q-BINDING PROTEIN COQ10, MITOCHONDRIAL"/>
    <property type="match status" value="1"/>
</dbReference>
<dbReference type="RefSeq" id="WP_347309134.1">
    <property type="nucleotide sequence ID" value="NZ_JBAJEX010000016.1"/>
</dbReference>
<comment type="caution">
    <text evidence="3">The sequence shown here is derived from an EMBL/GenBank/DDBJ whole genome shotgun (WGS) entry which is preliminary data.</text>
</comment>
<evidence type="ECO:0000313" key="3">
    <source>
        <dbReference type="EMBL" id="MEO1768024.1"/>
    </source>
</evidence>
<dbReference type="SUPFAM" id="SSF55961">
    <property type="entry name" value="Bet v1-like"/>
    <property type="match status" value="1"/>
</dbReference>
<protein>
    <submittedName>
        <fullName evidence="3">Type II toxin-antitoxin system RatA family toxin</fullName>
    </submittedName>
</protein>
<dbReference type="InterPro" id="IPR044996">
    <property type="entry name" value="COQ10-like"/>
</dbReference>
<dbReference type="InterPro" id="IPR005031">
    <property type="entry name" value="COQ10_START"/>
</dbReference>
<accession>A0ABV0EKR7</accession>
<proteinExistence type="inferred from homology"/>
<dbReference type="Pfam" id="PF03364">
    <property type="entry name" value="Polyketide_cyc"/>
    <property type="match status" value="1"/>
</dbReference>
<comment type="similarity">
    <text evidence="1">Belongs to the ribosome association toxin RatA family.</text>
</comment>
<dbReference type="Proteomes" id="UP001482231">
    <property type="component" value="Unassembled WGS sequence"/>
</dbReference>
<name>A0ABV0EKR7_9BURK</name>
<dbReference type="CDD" id="cd07813">
    <property type="entry name" value="COQ10p_like"/>
    <property type="match status" value="1"/>
</dbReference>
<dbReference type="EMBL" id="JBAJEX010000016">
    <property type="protein sequence ID" value="MEO1768024.1"/>
    <property type="molecule type" value="Genomic_DNA"/>
</dbReference>
<gene>
    <name evidence="3" type="ORF">V6E02_12490</name>
</gene>